<accession>A0A1G6C0Q4</accession>
<keyword evidence="1" id="KW-0472">Membrane</keyword>
<organism evidence="3 4">
    <name type="scientific">Desulfonatronum thiosulfatophilum</name>
    <dbReference type="NCBI Taxonomy" id="617002"/>
    <lineage>
        <taxon>Bacteria</taxon>
        <taxon>Pseudomonadati</taxon>
        <taxon>Thermodesulfobacteriota</taxon>
        <taxon>Desulfovibrionia</taxon>
        <taxon>Desulfovibrionales</taxon>
        <taxon>Desulfonatronaceae</taxon>
        <taxon>Desulfonatronum</taxon>
    </lineage>
</organism>
<dbReference type="AlphaFoldDB" id="A0A1G6C0Q4"/>
<keyword evidence="3" id="KW-0489">Methyltransferase</keyword>
<gene>
    <name evidence="3" type="ORF">SAMN05660653_01263</name>
</gene>
<sequence>MDTVLLLDVLEHLPQPEQALAEASRVLRPGGNCLIHVPFLYPLHDEPHDYQRWTGHGLERMLTRHGFQVTETTPSTNPAETGASLFCIALAKGLLDVLRRKSPILLLAPLILACIPAINIGGWLLGKLLPSSTIMPSGYLCLGRKISEQDETRIHG</sequence>
<dbReference type="SUPFAM" id="SSF53335">
    <property type="entry name" value="S-adenosyl-L-methionine-dependent methyltransferases"/>
    <property type="match status" value="1"/>
</dbReference>
<dbReference type="Proteomes" id="UP000198771">
    <property type="component" value="Unassembled WGS sequence"/>
</dbReference>
<dbReference type="GO" id="GO:0008757">
    <property type="term" value="F:S-adenosylmethionine-dependent methyltransferase activity"/>
    <property type="evidence" value="ECO:0007669"/>
    <property type="project" value="InterPro"/>
</dbReference>
<evidence type="ECO:0000313" key="4">
    <source>
        <dbReference type="Proteomes" id="UP000198771"/>
    </source>
</evidence>
<keyword evidence="1" id="KW-0812">Transmembrane</keyword>
<dbReference type="Pfam" id="PF08241">
    <property type="entry name" value="Methyltransf_11"/>
    <property type="match status" value="1"/>
</dbReference>
<name>A0A1G6C0Q4_9BACT</name>
<keyword evidence="3" id="KW-0808">Transferase</keyword>
<keyword evidence="4" id="KW-1185">Reference proteome</keyword>
<evidence type="ECO:0000313" key="3">
    <source>
        <dbReference type="EMBL" id="SDB26408.1"/>
    </source>
</evidence>
<evidence type="ECO:0000259" key="2">
    <source>
        <dbReference type="Pfam" id="PF08241"/>
    </source>
</evidence>
<proteinExistence type="predicted"/>
<feature type="domain" description="Methyltransferase type 11" evidence="2">
    <location>
        <begin position="2"/>
        <end position="35"/>
    </location>
</feature>
<dbReference type="InterPro" id="IPR013216">
    <property type="entry name" value="Methyltransf_11"/>
</dbReference>
<evidence type="ECO:0000256" key="1">
    <source>
        <dbReference type="SAM" id="Phobius"/>
    </source>
</evidence>
<dbReference type="EMBL" id="FMXO01000006">
    <property type="protein sequence ID" value="SDB26408.1"/>
    <property type="molecule type" value="Genomic_DNA"/>
</dbReference>
<protein>
    <submittedName>
        <fullName evidence="3">Methyltransferase domain-containing protein</fullName>
    </submittedName>
</protein>
<dbReference type="OrthoDB" id="163232at2"/>
<dbReference type="InterPro" id="IPR029063">
    <property type="entry name" value="SAM-dependent_MTases_sf"/>
</dbReference>
<dbReference type="RefSeq" id="WP_161946210.1">
    <property type="nucleotide sequence ID" value="NZ_FMXO01000006.1"/>
</dbReference>
<reference evidence="3 4" key="1">
    <citation type="submission" date="2016-10" db="EMBL/GenBank/DDBJ databases">
        <authorList>
            <person name="de Groot N.N."/>
        </authorList>
    </citation>
    <scope>NUCLEOTIDE SEQUENCE [LARGE SCALE GENOMIC DNA]</scope>
    <source>
        <strain evidence="3 4">ASO4-2</strain>
    </source>
</reference>
<keyword evidence="1" id="KW-1133">Transmembrane helix</keyword>
<dbReference type="GO" id="GO:0032259">
    <property type="term" value="P:methylation"/>
    <property type="evidence" value="ECO:0007669"/>
    <property type="project" value="UniProtKB-KW"/>
</dbReference>
<feature type="transmembrane region" description="Helical" evidence="1">
    <location>
        <begin position="104"/>
        <end position="125"/>
    </location>
</feature>
<dbReference type="Gene3D" id="3.40.50.150">
    <property type="entry name" value="Vaccinia Virus protein VP39"/>
    <property type="match status" value="1"/>
</dbReference>
<dbReference type="STRING" id="617002.SAMN05660653_01263"/>